<keyword evidence="5" id="KW-0234">DNA repair</keyword>
<dbReference type="GO" id="GO:0140078">
    <property type="term" value="F:class I DNA-(apurinic or apyrimidinic site) endonuclease activity"/>
    <property type="evidence" value="ECO:0007669"/>
    <property type="project" value="UniProtKB-EC"/>
</dbReference>
<dbReference type="Gene3D" id="1.10.1670.10">
    <property type="entry name" value="Helix-hairpin-Helix base-excision DNA repair enzymes (C-terminal)"/>
    <property type="match status" value="1"/>
</dbReference>
<dbReference type="AlphaFoldDB" id="A0A9D1TFI2"/>
<keyword evidence="3" id="KW-0227">DNA damage</keyword>
<keyword evidence="7" id="KW-0511">Multifunctional enzyme</keyword>
<evidence type="ECO:0000259" key="10">
    <source>
        <dbReference type="SMART" id="SM00478"/>
    </source>
</evidence>
<evidence type="ECO:0000313" key="12">
    <source>
        <dbReference type="Proteomes" id="UP000886814"/>
    </source>
</evidence>
<evidence type="ECO:0000256" key="6">
    <source>
        <dbReference type="ARBA" id="ARBA00023239"/>
    </source>
</evidence>
<dbReference type="InterPro" id="IPR003265">
    <property type="entry name" value="HhH-GPD_domain"/>
</dbReference>
<sequence length="273" mass="32104">MEPRIKKELEYFDIGQIHRSGQCFRMEELGEGWFAVVAADKYLEIRQQGQVCEFYCSPEDLENFWKSYFDLETDYGSFIRQIDEKDVYLTEAADLGQGIRILRQDLWEMIVSFLISQQNNIPRIRRCISNICERYGERRQGSRGRVYYTFPGPEALASASEEELRDCNLGYRSRYVKKTAQMILDGQVSLESVRKLDYPQAREELQKLYGVGAKVADCICLFALHQMEAFPVDTHIRQALEKHYPQGFPFERYKGCSGIMQQYIFYRELYRGL</sequence>
<dbReference type="GO" id="GO:0006284">
    <property type="term" value="P:base-excision repair"/>
    <property type="evidence" value="ECO:0007669"/>
    <property type="project" value="InterPro"/>
</dbReference>
<dbReference type="Pfam" id="PF07934">
    <property type="entry name" value="OGG_N"/>
    <property type="match status" value="1"/>
</dbReference>
<dbReference type="GO" id="GO:0008534">
    <property type="term" value="F:oxidized purine nucleobase lesion DNA N-glycosylase activity"/>
    <property type="evidence" value="ECO:0007669"/>
    <property type="project" value="InterPro"/>
</dbReference>
<name>A0A9D1TFI2_9FIRM</name>
<evidence type="ECO:0000256" key="7">
    <source>
        <dbReference type="ARBA" id="ARBA00023268"/>
    </source>
</evidence>
<comment type="caution">
    <text evidence="11">The sequence shown here is derived from an EMBL/GenBank/DDBJ whole genome shotgun (WGS) entry which is preliminary data.</text>
</comment>
<evidence type="ECO:0000256" key="9">
    <source>
        <dbReference type="ARBA" id="ARBA00044632"/>
    </source>
</evidence>
<gene>
    <name evidence="11" type="ORF">H9747_03370</name>
</gene>
<evidence type="ECO:0000313" key="11">
    <source>
        <dbReference type="EMBL" id="HIV38026.1"/>
    </source>
</evidence>
<evidence type="ECO:0000256" key="3">
    <source>
        <dbReference type="ARBA" id="ARBA00022763"/>
    </source>
</evidence>
<dbReference type="SUPFAM" id="SSF55945">
    <property type="entry name" value="TATA-box binding protein-like"/>
    <property type="match status" value="1"/>
</dbReference>
<dbReference type="PANTHER" id="PTHR10242">
    <property type="entry name" value="8-OXOGUANINE DNA GLYCOSYLASE"/>
    <property type="match status" value="1"/>
</dbReference>
<dbReference type="Proteomes" id="UP000886814">
    <property type="component" value="Unassembled WGS sequence"/>
</dbReference>
<dbReference type="EMBL" id="DXIQ01000019">
    <property type="protein sequence ID" value="HIV38026.1"/>
    <property type="molecule type" value="Genomic_DNA"/>
</dbReference>
<dbReference type="PANTHER" id="PTHR10242:SF2">
    <property type="entry name" value="N-GLYCOSYLASE_DNA LYASE"/>
    <property type="match status" value="1"/>
</dbReference>
<evidence type="ECO:0000256" key="1">
    <source>
        <dbReference type="ARBA" id="ARBA00010679"/>
    </source>
</evidence>
<dbReference type="InterPro" id="IPR011257">
    <property type="entry name" value="DNA_glycosylase"/>
</dbReference>
<dbReference type="GO" id="GO:0006289">
    <property type="term" value="P:nucleotide-excision repair"/>
    <property type="evidence" value="ECO:0007669"/>
    <property type="project" value="InterPro"/>
</dbReference>
<dbReference type="CDD" id="cd00056">
    <property type="entry name" value="ENDO3c"/>
    <property type="match status" value="1"/>
</dbReference>
<evidence type="ECO:0000256" key="4">
    <source>
        <dbReference type="ARBA" id="ARBA00022801"/>
    </source>
</evidence>
<keyword evidence="4" id="KW-0378">Hydrolase</keyword>
<dbReference type="SUPFAM" id="SSF48150">
    <property type="entry name" value="DNA-glycosylase"/>
    <property type="match status" value="1"/>
</dbReference>
<comment type="catalytic activity">
    <reaction evidence="9">
        <text>2'-deoxyribonucleotide-(2'-deoxyribose 5'-phosphate)-2'-deoxyribonucleotide-DNA = a 3'-end 2'-deoxyribonucleotide-(2,3-dehydro-2,3-deoxyribose 5'-phosphate)-DNA + a 5'-end 5'-phospho-2'-deoxyribonucleoside-DNA + H(+)</text>
        <dbReference type="Rhea" id="RHEA:66592"/>
        <dbReference type="Rhea" id="RHEA-COMP:13180"/>
        <dbReference type="Rhea" id="RHEA-COMP:16897"/>
        <dbReference type="Rhea" id="RHEA-COMP:17067"/>
        <dbReference type="ChEBI" id="CHEBI:15378"/>
        <dbReference type="ChEBI" id="CHEBI:136412"/>
        <dbReference type="ChEBI" id="CHEBI:157695"/>
        <dbReference type="ChEBI" id="CHEBI:167181"/>
        <dbReference type="EC" id="4.2.99.18"/>
    </reaction>
</comment>
<feature type="domain" description="HhH-GPD" evidence="10">
    <location>
        <begin position="115"/>
        <end position="269"/>
    </location>
</feature>
<reference evidence="11" key="2">
    <citation type="submission" date="2021-04" db="EMBL/GenBank/DDBJ databases">
        <authorList>
            <person name="Gilroy R."/>
        </authorList>
    </citation>
    <scope>NUCLEOTIDE SEQUENCE</scope>
    <source>
        <strain evidence="11">CHK195-9823</strain>
    </source>
</reference>
<proteinExistence type="inferred from homology"/>
<comment type="similarity">
    <text evidence="1">Belongs to the type-1 OGG1 family.</text>
</comment>
<dbReference type="EC" id="4.2.99.18" evidence="2"/>
<evidence type="ECO:0000256" key="8">
    <source>
        <dbReference type="ARBA" id="ARBA00023295"/>
    </source>
</evidence>
<dbReference type="InterPro" id="IPR052054">
    <property type="entry name" value="Oxidative_DNA_repair_enzyme"/>
</dbReference>
<dbReference type="InterPro" id="IPR023170">
    <property type="entry name" value="HhH_base_excis_C"/>
</dbReference>
<evidence type="ECO:0000256" key="5">
    <source>
        <dbReference type="ARBA" id="ARBA00023204"/>
    </source>
</evidence>
<dbReference type="GO" id="GO:0003684">
    <property type="term" value="F:damaged DNA binding"/>
    <property type="evidence" value="ECO:0007669"/>
    <property type="project" value="InterPro"/>
</dbReference>
<dbReference type="Pfam" id="PF00730">
    <property type="entry name" value="HhH-GPD"/>
    <property type="match status" value="1"/>
</dbReference>
<protein>
    <recommendedName>
        <fullName evidence="2">DNA-(apurinic or apyrimidinic site) lyase</fullName>
        <ecNumber evidence="2">4.2.99.18</ecNumber>
    </recommendedName>
</protein>
<organism evidence="11 12">
    <name type="scientific">Candidatus Blautia stercorigallinarum</name>
    <dbReference type="NCBI Taxonomy" id="2838501"/>
    <lineage>
        <taxon>Bacteria</taxon>
        <taxon>Bacillati</taxon>
        <taxon>Bacillota</taxon>
        <taxon>Clostridia</taxon>
        <taxon>Lachnospirales</taxon>
        <taxon>Lachnospiraceae</taxon>
        <taxon>Blautia</taxon>
    </lineage>
</organism>
<dbReference type="Gene3D" id="3.30.310.260">
    <property type="match status" value="1"/>
</dbReference>
<keyword evidence="8" id="KW-0326">Glycosidase</keyword>
<dbReference type="Gene3D" id="1.10.340.30">
    <property type="entry name" value="Hypothetical protein, domain 2"/>
    <property type="match status" value="1"/>
</dbReference>
<evidence type="ECO:0000256" key="2">
    <source>
        <dbReference type="ARBA" id="ARBA00012720"/>
    </source>
</evidence>
<accession>A0A9D1TFI2</accession>
<keyword evidence="6" id="KW-0456">Lyase</keyword>
<dbReference type="InterPro" id="IPR012904">
    <property type="entry name" value="OGG_N"/>
</dbReference>
<reference evidence="11" key="1">
    <citation type="journal article" date="2021" name="PeerJ">
        <title>Extensive microbial diversity within the chicken gut microbiome revealed by metagenomics and culture.</title>
        <authorList>
            <person name="Gilroy R."/>
            <person name="Ravi A."/>
            <person name="Getino M."/>
            <person name="Pursley I."/>
            <person name="Horton D.L."/>
            <person name="Alikhan N.F."/>
            <person name="Baker D."/>
            <person name="Gharbi K."/>
            <person name="Hall N."/>
            <person name="Watson M."/>
            <person name="Adriaenssens E.M."/>
            <person name="Foster-Nyarko E."/>
            <person name="Jarju S."/>
            <person name="Secka A."/>
            <person name="Antonio M."/>
            <person name="Oren A."/>
            <person name="Chaudhuri R.R."/>
            <person name="La Ragione R."/>
            <person name="Hildebrand F."/>
            <person name="Pallen M.J."/>
        </authorList>
    </citation>
    <scope>NUCLEOTIDE SEQUENCE</scope>
    <source>
        <strain evidence="11">CHK195-9823</strain>
    </source>
</reference>
<dbReference type="SMART" id="SM00478">
    <property type="entry name" value="ENDO3c"/>
    <property type="match status" value="1"/>
</dbReference>